<dbReference type="Proteomes" id="UP001596425">
    <property type="component" value="Unassembled WGS sequence"/>
</dbReference>
<dbReference type="RefSeq" id="WP_193190248.1">
    <property type="nucleotide sequence ID" value="NZ_JACZFR010000012.1"/>
</dbReference>
<dbReference type="EMBL" id="JBHSVR010000001">
    <property type="protein sequence ID" value="MFC6634016.1"/>
    <property type="molecule type" value="Genomic_DNA"/>
</dbReference>
<name>A0ABW1YNC4_9GAMM</name>
<organism evidence="1 2">
    <name type="scientific">Microbulbifer taiwanensis</name>
    <dbReference type="NCBI Taxonomy" id="986746"/>
    <lineage>
        <taxon>Bacteria</taxon>
        <taxon>Pseudomonadati</taxon>
        <taxon>Pseudomonadota</taxon>
        <taxon>Gammaproteobacteria</taxon>
        <taxon>Cellvibrionales</taxon>
        <taxon>Microbulbiferaceae</taxon>
        <taxon>Microbulbifer</taxon>
    </lineage>
</organism>
<keyword evidence="2" id="KW-1185">Reference proteome</keyword>
<evidence type="ECO:0000313" key="2">
    <source>
        <dbReference type="Proteomes" id="UP001596425"/>
    </source>
</evidence>
<proteinExistence type="predicted"/>
<accession>A0ABW1YNC4</accession>
<evidence type="ECO:0000313" key="1">
    <source>
        <dbReference type="EMBL" id="MFC6634016.1"/>
    </source>
</evidence>
<comment type="caution">
    <text evidence="1">The sequence shown here is derived from an EMBL/GenBank/DDBJ whole genome shotgun (WGS) entry which is preliminary data.</text>
</comment>
<protein>
    <submittedName>
        <fullName evidence="1">Uncharacterized protein</fullName>
    </submittedName>
</protein>
<sequence length="145" mass="16269">MKTEMDFYISDIRQIERDLYRNGNSNIPKFTNKDGNIRSQDSKLMTDPHTGIVYVLPSHAGVSANEIFDGGRNRWKIKANTPIPSGLAIAVDLVNAGHVHIVATRRMKQSEYIALLETMFEKAQKIVNIESELALNKANLSGRRA</sequence>
<reference evidence="2" key="1">
    <citation type="journal article" date="2019" name="Int. J. Syst. Evol. Microbiol.">
        <title>The Global Catalogue of Microorganisms (GCM) 10K type strain sequencing project: providing services to taxonomists for standard genome sequencing and annotation.</title>
        <authorList>
            <consortium name="The Broad Institute Genomics Platform"/>
            <consortium name="The Broad Institute Genome Sequencing Center for Infectious Disease"/>
            <person name="Wu L."/>
            <person name="Ma J."/>
        </authorList>
    </citation>
    <scope>NUCLEOTIDE SEQUENCE [LARGE SCALE GENOMIC DNA]</scope>
    <source>
        <strain evidence="2">CGMCC 1.13718</strain>
    </source>
</reference>
<gene>
    <name evidence="1" type="ORF">ACFQBM_12020</name>
</gene>